<gene>
    <name evidence="3" type="ORF">DFR61_10731</name>
    <name evidence="2" type="ORF">NCTC10597_01444</name>
</gene>
<dbReference type="EMBL" id="SNZG01000007">
    <property type="protein sequence ID" value="TDR40916.1"/>
    <property type="molecule type" value="Genomic_DNA"/>
</dbReference>
<reference evidence="2 4" key="1">
    <citation type="submission" date="2018-06" db="EMBL/GenBank/DDBJ databases">
        <authorList>
            <consortium name="Pathogen Informatics"/>
            <person name="Doyle S."/>
        </authorList>
    </citation>
    <scope>NUCLEOTIDE SEQUENCE [LARGE SCALE GENOMIC DNA]</scope>
    <source>
        <strain evidence="2 4">NCTC10597</strain>
    </source>
</reference>
<dbReference type="EMBL" id="UGNP01000001">
    <property type="protein sequence ID" value="STX09748.1"/>
    <property type="molecule type" value="Genomic_DNA"/>
</dbReference>
<keyword evidence="1" id="KW-1133">Transmembrane helix</keyword>
<proteinExistence type="predicted"/>
<reference evidence="3 5" key="2">
    <citation type="submission" date="2019-03" db="EMBL/GenBank/DDBJ databases">
        <title>Genomic Encyclopedia of Type Strains, Phase IV (KMG-IV): sequencing the most valuable type-strain genomes for metagenomic binning, comparative biology and taxonomic classification.</title>
        <authorList>
            <person name="Goeker M."/>
        </authorList>
    </citation>
    <scope>NUCLEOTIDE SEQUENCE [LARGE SCALE GENOMIC DNA]</scope>
    <source>
        <strain evidence="3 5">DSM 20580</strain>
    </source>
</reference>
<accession>A0A2U3AEM7</accession>
<feature type="transmembrane region" description="Helical" evidence="1">
    <location>
        <begin position="6"/>
        <end position="24"/>
    </location>
</feature>
<dbReference type="AlphaFoldDB" id="A0A2U3AEM7"/>
<feature type="transmembrane region" description="Helical" evidence="1">
    <location>
        <begin position="64"/>
        <end position="87"/>
    </location>
</feature>
<name>A0A2U3AEM7_9BACL</name>
<keyword evidence="1" id="KW-0472">Membrane</keyword>
<evidence type="ECO:0000256" key="1">
    <source>
        <dbReference type="SAM" id="Phobius"/>
    </source>
</evidence>
<evidence type="ECO:0000313" key="5">
    <source>
        <dbReference type="Proteomes" id="UP000294641"/>
    </source>
</evidence>
<protein>
    <submittedName>
        <fullName evidence="2">Uncharacterized protein</fullName>
    </submittedName>
</protein>
<keyword evidence="1" id="KW-0812">Transmembrane</keyword>
<dbReference type="Proteomes" id="UP000254330">
    <property type="component" value="Unassembled WGS sequence"/>
</dbReference>
<dbReference type="RefSeq" id="WP_109349123.1">
    <property type="nucleotide sequence ID" value="NZ_BJUE01000008.1"/>
</dbReference>
<keyword evidence="5" id="KW-1185">Reference proteome</keyword>
<dbReference type="Proteomes" id="UP000294641">
    <property type="component" value="Unassembled WGS sequence"/>
</dbReference>
<evidence type="ECO:0000313" key="4">
    <source>
        <dbReference type="Proteomes" id="UP000254330"/>
    </source>
</evidence>
<organism evidence="2 4">
    <name type="scientific">Kurthia zopfii</name>
    <dbReference type="NCBI Taxonomy" id="1650"/>
    <lineage>
        <taxon>Bacteria</taxon>
        <taxon>Bacillati</taxon>
        <taxon>Bacillota</taxon>
        <taxon>Bacilli</taxon>
        <taxon>Bacillales</taxon>
        <taxon>Caryophanaceae</taxon>
        <taxon>Kurthia</taxon>
    </lineage>
</organism>
<sequence>MKLLMIILTVLLVVMALFSFYVAFKKHKVTKEGYLSFKSSFMELLYSTIQLTSEKFMSKRHATAFFKIIAFSYGVFILAINALLWLVV</sequence>
<evidence type="ECO:0000313" key="2">
    <source>
        <dbReference type="EMBL" id="STX09748.1"/>
    </source>
</evidence>
<comment type="caution">
    <text evidence="2">The sequence shown here is derived from an EMBL/GenBank/DDBJ whole genome shotgun (WGS) entry which is preliminary data.</text>
</comment>
<evidence type="ECO:0000313" key="3">
    <source>
        <dbReference type="EMBL" id="TDR40916.1"/>
    </source>
</evidence>